<feature type="repeat" description="ANK" evidence="7">
    <location>
        <begin position="646"/>
        <end position="678"/>
    </location>
</feature>
<feature type="transmembrane region" description="Helical" evidence="10">
    <location>
        <begin position="1137"/>
        <end position="1160"/>
    </location>
</feature>
<evidence type="ECO:0000313" key="13">
    <source>
        <dbReference type="Proteomes" id="UP000215902"/>
    </source>
</evidence>
<dbReference type="PANTHER" id="PTHR24198:SF165">
    <property type="entry name" value="ANKYRIN REPEAT-CONTAINING PROTEIN-RELATED"/>
    <property type="match status" value="1"/>
</dbReference>
<feature type="compositionally biased region" description="Basic and acidic residues" evidence="9">
    <location>
        <begin position="1"/>
        <end position="12"/>
    </location>
</feature>
<feature type="compositionally biased region" description="Polar residues" evidence="9">
    <location>
        <begin position="13"/>
        <end position="22"/>
    </location>
</feature>
<evidence type="ECO:0000313" key="12">
    <source>
        <dbReference type="EMBL" id="PAA49261.1"/>
    </source>
</evidence>
<keyword evidence="3" id="KW-0677">Repeat</keyword>
<keyword evidence="13" id="KW-1185">Reference proteome</keyword>
<comment type="caution">
    <text evidence="12">The sequence shown here is derived from an EMBL/GenBank/DDBJ whole genome shotgun (WGS) entry which is preliminary data.</text>
</comment>
<keyword evidence="2 10" id="KW-0812">Transmembrane</keyword>
<evidence type="ECO:0000259" key="11">
    <source>
        <dbReference type="Pfam" id="PF00520"/>
    </source>
</evidence>
<dbReference type="InterPro" id="IPR005821">
    <property type="entry name" value="Ion_trans_dom"/>
</dbReference>
<evidence type="ECO:0000256" key="2">
    <source>
        <dbReference type="ARBA" id="ARBA00022692"/>
    </source>
</evidence>
<reference evidence="12 13" key="1">
    <citation type="submission" date="2017-06" db="EMBL/GenBank/DDBJ databases">
        <title>A platform for efficient transgenesis in Macrostomum lignano, a flatworm model organism for stem cell research.</title>
        <authorList>
            <person name="Berezikov E."/>
        </authorList>
    </citation>
    <scope>NUCLEOTIDE SEQUENCE [LARGE SCALE GENOMIC DNA]</scope>
    <source>
        <strain evidence="12">DV1</strain>
        <tissue evidence="12">Whole organism</tissue>
    </source>
</reference>
<dbReference type="Proteomes" id="UP000215902">
    <property type="component" value="Unassembled WGS sequence"/>
</dbReference>
<sequence>MPTADHPTDEQGSKSSNSSVSDPTEVERHAPSDGDVFRNEFAATDSYKVPNRIGQLWAIDWKKEEIPDNQDSEDDEDDGLQKRPPLDYGFMSDLLVNVLDGKFKEAVKFVADKSAQQLGLQYDKHQRTAAHYAAMRAEGAELLKKLVQKLGTSCLKHEDCNSVTPLQYAAQNYSLQQFNKLFPDAVQELRSSTHRNKLGDTLAHFAARNTGDEEVIKSVLHGNNPHRLLWRNNRGRTVLHEAVEHCSAETVKDLLEQAINHFISVILRGESNDSDHQGSSTTNGQQQEGKYETSTRLNLRDRVPTQVWEEVIEKMKNLKESDGSTLAHCASRNRNPNCKDGEVFRVVEKLFGDECLNWENSMYQTVLQAVIQYSTDSTTKEMVEVFAENNIDKFFTHTDESENGYLHSAARYKKKETFRKILELMKKPGVDKEKDECIKQICDKPNVDGQTVLHFAAERKDELSIVEEELSFDDWGEFIAKRDNRNRNILFYACMKWNFSAFELQSKKLDKSAFTEVDADGNSLLHAVFMNRNNDNGYSSLKFFKFLKFFADKTADGIRQENNMGKNFLHCSQINEEILINILTDAKKNNWEEKLKEVFLSKAGVHVVHEFACKYNLVKLMLPLSEIAGVKKAELRSKKVERGPYKGATCLHFACRTGHKSNIAYLVKKSLSIYARDDDGRTCVDYARSADQLKRLAEGTGKSELEFLRLLDPTRAALKLPDRTAAMQYISQIVDQSVIDEVERGQSQFKTEEQTDQANPSTDASSKLSTEVSVFKAVWKDGSTRALRRALKLDPSSLDTEAKFIRYWAKEHPSDVEKIDENEEEIRIVDLALRCNKLDLLPDLILTRQFELIPSCILLIIQLKQKMANTEECYNQLKRLKSKVISIAVNTLDHLYTNGNVEERQLLFNYIKSKIGGPKFSIADDVSSRALTCCSGEESQQAQQHTILELVEIAECEDLYATDCIYKLAEEEWKKSKICGSTRTHFAFSLAIYILFMLYFAWFITDFRRTFDSLASDVILTAFALLFFVLELIDLLSLPPNKILYCSSRRTKCSMYWRNVYNVFDFIALLLLWLGIVWKWVILGKSEYVTAYACQSVFSTSFLFFGFRSVEFLSSWQRTGAVIVILKNLIVKDLGPFLAIIAIVFLSFGVFFFNLLFPSITAEKSETRDTFYWWRVMLQIFTMPFDLLFTNYDRLEFDTPTSGSPQKVGSVTNAIGLSWFRNLTMFVFLLLVNIVMVNLLIALFSLRVSTLHSKAIGIWRQGYFELLLMYQRRAELCRSCVGRSASIYPDDNQDVVIDGKKYKKSYLRYLRYQAQQLRKIRPRLSQELEKNRSDFEQLKAHFENNMAQVQSETSEDLAHLQRKFKELEHAQNLSLQEILEILKRLPQQSQQEPETDQGRK</sequence>
<dbReference type="Gene3D" id="1.25.40.20">
    <property type="entry name" value="Ankyrin repeat-containing domain"/>
    <property type="match status" value="3"/>
</dbReference>
<feature type="coiled-coil region" evidence="8">
    <location>
        <begin position="1325"/>
        <end position="1370"/>
    </location>
</feature>
<accession>A0A267DJ10</accession>
<dbReference type="PANTHER" id="PTHR24198">
    <property type="entry name" value="ANKYRIN REPEAT AND PROTEIN KINASE DOMAIN-CONTAINING PROTEIN"/>
    <property type="match status" value="1"/>
</dbReference>
<feature type="region of interest" description="Disordered" evidence="9">
    <location>
        <begin position="1"/>
        <end position="37"/>
    </location>
</feature>
<evidence type="ECO:0000256" key="1">
    <source>
        <dbReference type="ARBA" id="ARBA00004141"/>
    </source>
</evidence>
<dbReference type="InterPro" id="IPR036770">
    <property type="entry name" value="Ankyrin_rpt-contain_sf"/>
</dbReference>
<dbReference type="InterPro" id="IPR002110">
    <property type="entry name" value="Ankyrin_rpt"/>
</dbReference>
<dbReference type="PROSITE" id="PS50088">
    <property type="entry name" value="ANK_REPEAT"/>
    <property type="match status" value="1"/>
</dbReference>
<evidence type="ECO:0000256" key="8">
    <source>
        <dbReference type="SAM" id="Coils"/>
    </source>
</evidence>
<feature type="compositionally biased region" description="Polar residues" evidence="9">
    <location>
        <begin position="277"/>
        <end position="288"/>
    </location>
</feature>
<name>A0A267DJ10_9PLAT</name>
<dbReference type="Pfam" id="PF12796">
    <property type="entry name" value="Ank_2"/>
    <property type="match status" value="1"/>
</dbReference>
<evidence type="ECO:0000256" key="9">
    <source>
        <dbReference type="SAM" id="MobiDB-lite"/>
    </source>
</evidence>
<keyword evidence="6 10" id="KW-0472">Membrane</keyword>
<feature type="domain" description="Ion transport" evidence="11">
    <location>
        <begin position="987"/>
        <end position="1245"/>
    </location>
</feature>
<feature type="compositionally biased region" description="Acidic residues" evidence="9">
    <location>
        <begin position="67"/>
        <end position="78"/>
    </location>
</feature>
<feature type="region of interest" description="Disordered" evidence="9">
    <location>
        <begin position="64"/>
        <end position="84"/>
    </location>
</feature>
<dbReference type="SMART" id="SM00248">
    <property type="entry name" value="ANK"/>
    <property type="match status" value="6"/>
</dbReference>
<dbReference type="Pfam" id="PF00023">
    <property type="entry name" value="Ank"/>
    <property type="match status" value="1"/>
</dbReference>
<proteinExistence type="predicted"/>
<organism evidence="12 13">
    <name type="scientific">Macrostomum lignano</name>
    <dbReference type="NCBI Taxonomy" id="282301"/>
    <lineage>
        <taxon>Eukaryota</taxon>
        <taxon>Metazoa</taxon>
        <taxon>Spiralia</taxon>
        <taxon>Lophotrochozoa</taxon>
        <taxon>Platyhelminthes</taxon>
        <taxon>Rhabditophora</taxon>
        <taxon>Macrostomorpha</taxon>
        <taxon>Macrostomida</taxon>
        <taxon>Macrostomidae</taxon>
        <taxon>Macrostomum</taxon>
    </lineage>
</organism>
<dbReference type="SUPFAM" id="SSF48403">
    <property type="entry name" value="Ankyrin repeat"/>
    <property type="match status" value="2"/>
</dbReference>
<comment type="subcellular location">
    <subcellularLocation>
        <location evidence="1">Membrane</location>
        <topology evidence="1">Multi-pass membrane protein</topology>
    </subcellularLocation>
</comment>
<dbReference type="EMBL" id="NIVC01003930">
    <property type="protein sequence ID" value="PAA49261.1"/>
    <property type="molecule type" value="Genomic_DNA"/>
</dbReference>
<feature type="region of interest" description="Disordered" evidence="9">
    <location>
        <begin position="745"/>
        <end position="766"/>
    </location>
</feature>
<dbReference type="STRING" id="282301.A0A267DJ10"/>
<evidence type="ECO:0000256" key="4">
    <source>
        <dbReference type="ARBA" id="ARBA00022989"/>
    </source>
</evidence>
<keyword evidence="4 10" id="KW-1133">Transmembrane helix</keyword>
<feature type="transmembrane region" description="Helical" evidence="10">
    <location>
        <begin position="1017"/>
        <end position="1039"/>
    </location>
</feature>
<dbReference type="OrthoDB" id="10057496at2759"/>
<feature type="transmembrane region" description="Helical" evidence="10">
    <location>
        <begin position="1223"/>
        <end position="1246"/>
    </location>
</feature>
<evidence type="ECO:0000256" key="6">
    <source>
        <dbReference type="ARBA" id="ARBA00023136"/>
    </source>
</evidence>
<keyword evidence="5 7" id="KW-0040">ANK repeat</keyword>
<evidence type="ECO:0000256" key="7">
    <source>
        <dbReference type="PROSITE-ProRule" id="PRU00023"/>
    </source>
</evidence>
<feature type="transmembrane region" description="Helical" evidence="10">
    <location>
        <begin position="1172"/>
        <end position="1192"/>
    </location>
</feature>
<dbReference type="Pfam" id="PF00520">
    <property type="entry name" value="Ion_trans"/>
    <property type="match status" value="1"/>
</dbReference>
<feature type="transmembrane region" description="Helical" evidence="10">
    <location>
        <begin position="1059"/>
        <end position="1081"/>
    </location>
</feature>
<gene>
    <name evidence="12" type="ORF">BOX15_Mlig005733g3</name>
</gene>
<feature type="transmembrane region" description="Helical" evidence="10">
    <location>
        <begin position="986"/>
        <end position="1005"/>
    </location>
</feature>
<feature type="region of interest" description="Disordered" evidence="9">
    <location>
        <begin position="271"/>
        <end position="296"/>
    </location>
</feature>
<keyword evidence="8" id="KW-0175">Coiled coil</keyword>
<protein>
    <recommendedName>
        <fullName evidence="11">Ion transport domain-containing protein</fullName>
    </recommendedName>
</protein>
<evidence type="ECO:0000256" key="10">
    <source>
        <dbReference type="SAM" id="Phobius"/>
    </source>
</evidence>
<feature type="compositionally biased region" description="Polar residues" evidence="9">
    <location>
        <begin position="756"/>
        <end position="766"/>
    </location>
</feature>
<evidence type="ECO:0000256" key="5">
    <source>
        <dbReference type="ARBA" id="ARBA00023043"/>
    </source>
</evidence>
<feature type="compositionally biased region" description="Basic and acidic residues" evidence="9">
    <location>
        <begin position="25"/>
        <end position="37"/>
    </location>
</feature>
<evidence type="ECO:0000256" key="3">
    <source>
        <dbReference type="ARBA" id="ARBA00022737"/>
    </source>
</evidence>